<evidence type="ECO:0000313" key="3">
    <source>
        <dbReference type="EMBL" id="MBC5581609.1"/>
    </source>
</evidence>
<gene>
    <name evidence="3" type="ORF">H8S23_08830</name>
</gene>
<dbReference type="Pfam" id="PF02638">
    <property type="entry name" value="GHL10"/>
    <property type="match status" value="1"/>
</dbReference>
<proteinExistence type="predicted"/>
<reference evidence="3" key="1">
    <citation type="submission" date="2020-08" db="EMBL/GenBank/DDBJ databases">
        <title>Genome public.</title>
        <authorList>
            <person name="Liu C."/>
            <person name="Sun Q."/>
        </authorList>
    </citation>
    <scope>NUCLEOTIDE SEQUENCE</scope>
    <source>
        <strain evidence="3">BX8</strain>
    </source>
</reference>
<dbReference type="EMBL" id="JACONZ010000003">
    <property type="protein sequence ID" value="MBC5581609.1"/>
    <property type="molecule type" value="Genomic_DNA"/>
</dbReference>
<keyword evidence="1" id="KW-0732">Signal</keyword>
<evidence type="ECO:0000313" key="4">
    <source>
        <dbReference type="Proteomes" id="UP000659630"/>
    </source>
</evidence>
<accession>A0A923I9J9</accession>
<sequence length="439" mass="46604">MANKRPARSGGKGPLTAVLAAVLVVATAVAIFGGCGGGESPAQSGASSGAGASSIPLAAGAPSQAPGTGPAGKEEYRAVWLTYLEYQGMDLSSEAAFRAAVAAAFDQIRGLGANTVVAHARPFGDALYRSALFPWSHLITGVQGGDPGYDPLAVMVEEAHSRGLRLEALINPYRIRGAGGAPETLAENNPAAVYAADPQKSDWVLQQDGGTYYNPAIPEVRQLIVDGVREICENYQVDGVQFDDYFYPEGADDSFDQAAYERLAAGADRGDWRRENVNALVRDAYAAVKEIDPALTFGISPQGNNDNNYNIQYSDVALWMAQGGYVDYVMPQIYWGFDYRTGSGRDDFAFENCLARWLALPRAESVSLYVGLGAYRIGAGDGGSNDQAEWSSGSNLARQVAALRQAGADGYGLYSYRWLFQNDQPTVAAEVEALTGANG</sequence>
<dbReference type="RefSeq" id="WP_186887984.1">
    <property type="nucleotide sequence ID" value="NZ_JACONZ010000003.1"/>
</dbReference>
<organism evidence="3 4">
    <name type="scientific">Anaerofilum hominis</name>
    <dbReference type="NCBI Taxonomy" id="2763016"/>
    <lineage>
        <taxon>Bacteria</taxon>
        <taxon>Bacillati</taxon>
        <taxon>Bacillota</taxon>
        <taxon>Clostridia</taxon>
        <taxon>Eubacteriales</taxon>
        <taxon>Oscillospiraceae</taxon>
        <taxon>Anaerofilum</taxon>
    </lineage>
</organism>
<protein>
    <submittedName>
        <fullName evidence="3">Family 10 glycosylhydrolase</fullName>
    </submittedName>
</protein>
<dbReference type="InterPro" id="IPR052177">
    <property type="entry name" value="Divisome_Glycosyl_Hydrolase"/>
</dbReference>
<keyword evidence="4" id="KW-1185">Reference proteome</keyword>
<evidence type="ECO:0000259" key="2">
    <source>
        <dbReference type="Pfam" id="PF02638"/>
    </source>
</evidence>
<dbReference type="PROSITE" id="PS51257">
    <property type="entry name" value="PROKAR_LIPOPROTEIN"/>
    <property type="match status" value="1"/>
</dbReference>
<dbReference type="PANTHER" id="PTHR43405">
    <property type="entry name" value="GLYCOSYL HYDROLASE DIGH"/>
    <property type="match status" value="1"/>
</dbReference>
<comment type="caution">
    <text evidence="3">The sequence shown here is derived from an EMBL/GenBank/DDBJ whole genome shotgun (WGS) entry which is preliminary data.</text>
</comment>
<dbReference type="InterPro" id="IPR003790">
    <property type="entry name" value="GHL10"/>
</dbReference>
<name>A0A923I9J9_9FIRM</name>
<dbReference type="PANTHER" id="PTHR43405:SF1">
    <property type="entry name" value="GLYCOSYL HYDROLASE DIGH"/>
    <property type="match status" value="1"/>
</dbReference>
<dbReference type="AlphaFoldDB" id="A0A923I9J9"/>
<dbReference type="Proteomes" id="UP000659630">
    <property type="component" value="Unassembled WGS sequence"/>
</dbReference>
<feature type="domain" description="Glycosyl hydrolase-like 10" evidence="2">
    <location>
        <begin position="76"/>
        <end position="391"/>
    </location>
</feature>
<evidence type="ECO:0000256" key="1">
    <source>
        <dbReference type="ARBA" id="ARBA00022729"/>
    </source>
</evidence>
<dbReference type="Gene3D" id="3.20.20.80">
    <property type="entry name" value="Glycosidases"/>
    <property type="match status" value="1"/>
</dbReference>
<dbReference type="SUPFAM" id="SSF51445">
    <property type="entry name" value="(Trans)glycosidases"/>
    <property type="match status" value="1"/>
</dbReference>
<dbReference type="InterPro" id="IPR017853">
    <property type="entry name" value="GH"/>
</dbReference>